<dbReference type="EMBL" id="VXIT01000016">
    <property type="protein sequence ID" value="KAA6407790.1"/>
    <property type="molecule type" value="Genomic_DNA"/>
</dbReference>
<dbReference type="SUPFAM" id="SSF103473">
    <property type="entry name" value="MFS general substrate transporter"/>
    <property type="match status" value="1"/>
</dbReference>
<comment type="similarity">
    <text evidence="2">Belongs to the major facilitator superfamily.</text>
</comment>
<sequence length="575" mass="62144">MRSRSSSRSATGRIDKLDFDSNRKTAPSNDGSEHSGPHLLDDDESLLSDVVDGIIERDRRRMKQAVTRYLSFACAILNCLCAGSITAYSLYGHLFLSRLHYTQLQVNIVSIAAEVSMYLPVPLFGFLCDRYSPRPLSLFSGTTFGVGYLLAAFTYHQGPPAAAGGHGWPFGIVVLAFVFVGMGTSSMYLSAVTTCAKNFGRGKHKGVALAMPIAAFGLSGMWQSQVGSRLLYEKTPDGRRGDVDVFRFFIFLAAILLVAGLLGAVTLQVVDEEELIDEAVEELERSGLLEDSAFFQRSIIHDRTSYGTIDDPGRLSTEEQEHQRREADAKRDREDEDMRKKTWLLNVETRRFLADPTMWFLAGGFFLVTGPGEAFINNLGTIIGTLYPPPLAAPPSNSAATHVSIVATTSTLARLLTGALCDLLAPSPATPTHHPPTRRPSSASSSLHSLSKPAPFSLSRLTFLLTSTLLLSLGQLLLASGLVQARPALFPLVSALVGTGYGAVFALTPIIVSVVWGVENFGTNWGIVAMVPAAGATVWGVVYSAVYQWGARRRTRMVRGGGGCARGAVFWEGVL</sequence>
<evidence type="ECO:0000256" key="10">
    <source>
        <dbReference type="SAM" id="Phobius"/>
    </source>
</evidence>
<comment type="subcellular location">
    <subcellularLocation>
        <location evidence="1">Vacuole membrane</location>
        <topology evidence="1">Multi-pass membrane protein</topology>
    </subcellularLocation>
</comment>
<dbReference type="CDD" id="cd17354">
    <property type="entry name" value="MFS_Mch1p_like"/>
    <property type="match status" value="1"/>
</dbReference>
<dbReference type="InterPro" id="IPR036259">
    <property type="entry name" value="MFS_trans_sf"/>
</dbReference>
<dbReference type="AlphaFoldDB" id="A0A5M8PFW4"/>
<feature type="transmembrane region" description="Helical" evidence="10">
    <location>
        <begin position="206"/>
        <end position="225"/>
    </location>
</feature>
<dbReference type="OrthoDB" id="199930at2759"/>
<feature type="transmembrane region" description="Helical" evidence="10">
    <location>
        <begin position="69"/>
        <end position="91"/>
    </location>
</feature>
<evidence type="ECO:0000256" key="3">
    <source>
        <dbReference type="ARBA" id="ARBA00022448"/>
    </source>
</evidence>
<evidence type="ECO:0000256" key="7">
    <source>
        <dbReference type="ARBA" id="ARBA00023136"/>
    </source>
</evidence>
<evidence type="ECO:0000256" key="5">
    <source>
        <dbReference type="ARBA" id="ARBA00022692"/>
    </source>
</evidence>
<keyword evidence="7 10" id="KW-0472">Membrane</keyword>
<evidence type="ECO:0000256" key="2">
    <source>
        <dbReference type="ARBA" id="ARBA00008335"/>
    </source>
</evidence>
<dbReference type="Pfam" id="PF07690">
    <property type="entry name" value="MFS_1"/>
    <property type="match status" value="1"/>
</dbReference>
<dbReference type="InterPro" id="IPR011701">
    <property type="entry name" value="MFS"/>
</dbReference>
<evidence type="ECO:0000256" key="4">
    <source>
        <dbReference type="ARBA" id="ARBA00022554"/>
    </source>
</evidence>
<gene>
    <name evidence="11" type="ORF">FRX48_08628</name>
</gene>
<proteinExistence type="inferred from homology"/>
<protein>
    <recommendedName>
        <fullName evidence="8">Probable transporter MCH1</fullName>
    </recommendedName>
</protein>
<dbReference type="PANTHER" id="PTHR21576">
    <property type="entry name" value="UNCHARACTERIZED NODULIN-LIKE PROTEIN"/>
    <property type="match status" value="1"/>
</dbReference>
<feature type="transmembrane region" description="Helical" evidence="10">
    <location>
        <begin position="136"/>
        <end position="156"/>
    </location>
</feature>
<evidence type="ECO:0000256" key="1">
    <source>
        <dbReference type="ARBA" id="ARBA00004128"/>
    </source>
</evidence>
<keyword evidence="5 10" id="KW-0812">Transmembrane</keyword>
<feature type="transmembrane region" description="Helical" evidence="10">
    <location>
        <begin position="103"/>
        <end position="124"/>
    </location>
</feature>
<evidence type="ECO:0000256" key="6">
    <source>
        <dbReference type="ARBA" id="ARBA00022989"/>
    </source>
</evidence>
<dbReference type="Proteomes" id="UP000324767">
    <property type="component" value="Unassembled WGS sequence"/>
</dbReference>
<keyword evidence="3" id="KW-0813">Transport</keyword>
<dbReference type="Gene3D" id="1.20.1250.20">
    <property type="entry name" value="MFS general substrate transporter like domains"/>
    <property type="match status" value="1"/>
</dbReference>
<organism evidence="11 12">
    <name type="scientific">Lasallia pustulata</name>
    <dbReference type="NCBI Taxonomy" id="136370"/>
    <lineage>
        <taxon>Eukaryota</taxon>
        <taxon>Fungi</taxon>
        <taxon>Dikarya</taxon>
        <taxon>Ascomycota</taxon>
        <taxon>Pezizomycotina</taxon>
        <taxon>Lecanoromycetes</taxon>
        <taxon>OSLEUM clade</taxon>
        <taxon>Umbilicariomycetidae</taxon>
        <taxon>Umbilicariales</taxon>
        <taxon>Umbilicariaceae</taxon>
        <taxon>Lasallia</taxon>
    </lineage>
</organism>
<dbReference type="PANTHER" id="PTHR21576:SF45">
    <property type="entry name" value="TRANSPORTER MCH1-RELATED"/>
    <property type="match status" value="1"/>
</dbReference>
<keyword evidence="6 10" id="KW-1133">Transmembrane helix</keyword>
<feature type="transmembrane region" description="Helical" evidence="10">
    <location>
        <begin position="524"/>
        <end position="547"/>
    </location>
</feature>
<reference evidence="11 12" key="1">
    <citation type="submission" date="2019-09" db="EMBL/GenBank/DDBJ databases">
        <title>The hologenome of the rock-dwelling lichen Lasallia pustulata.</title>
        <authorList>
            <person name="Greshake Tzovaras B."/>
            <person name="Segers F."/>
            <person name="Bicker A."/>
            <person name="Dal Grande F."/>
            <person name="Otte J."/>
            <person name="Hankeln T."/>
            <person name="Schmitt I."/>
            <person name="Ebersberger I."/>
        </authorList>
    </citation>
    <scope>NUCLEOTIDE SEQUENCE [LARGE SCALE GENOMIC DNA]</scope>
    <source>
        <strain evidence="11">A1-1</strain>
    </source>
</reference>
<name>A0A5M8PFW4_9LECA</name>
<keyword evidence="4" id="KW-0926">Vacuole</keyword>
<evidence type="ECO:0000256" key="9">
    <source>
        <dbReference type="SAM" id="MobiDB-lite"/>
    </source>
</evidence>
<feature type="transmembrane region" description="Helical" evidence="10">
    <location>
        <begin position="168"/>
        <end position="194"/>
    </location>
</feature>
<evidence type="ECO:0000313" key="11">
    <source>
        <dbReference type="EMBL" id="KAA6407790.1"/>
    </source>
</evidence>
<feature type="compositionally biased region" description="Low complexity" evidence="9">
    <location>
        <begin position="439"/>
        <end position="448"/>
    </location>
</feature>
<feature type="compositionally biased region" description="Basic and acidic residues" evidence="9">
    <location>
        <begin position="31"/>
        <end position="40"/>
    </location>
</feature>
<evidence type="ECO:0000256" key="8">
    <source>
        <dbReference type="ARBA" id="ARBA00039330"/>
    </source>
</evidence>
<dbReference type="GO" id="GO:0022857">
    <property type="term" value="F:transmembrane transporter activity"/>
    <property type="evidence" value="ECO:0007669"/>
    <property type="project" value="InterPro"/>
</dbReference>
<feature type="region of interest" description="Disordered" evidence="9">
    <location>
        <begin position="1"/>
        <end position="43"/>
    </location>
</feature>
<feature type="compositionally biased region" description="Basic and acidic residues" evidence="9">
    <location>
        <begin position="13"/>
        <end position="23"/>
    </location>
</feature>
<feature type="transmembrane region" description="Helical" evidence="10">
    <location>
        <begin position="495"/>
        <end position="518"/>
    </location>
</feature>
<feature type="transmembrane region" description="Helical" evidence="10">
    <location>
        <begin position="359"/>
        <end position="387"/>
    </location>
</feature>
<comment type="caution">
    <text evidence="11">The sequence shown here is derived from an EMBL/GenBank/DDBJ whole genome shotgun (WGS) entry which is preliminary data.</text>
</comment>
<feature type="transmembrane region" description="Helical" evidence="10">
    <location>
        <begin position="461"/>
        <end position="483"/>
    </location>
</feature>
<feature type="region of interest" description="Disordered" evidence="9">
    <location>
        <begin position="427"/>
        <end position="448"/>
    </location>
</feature>
<evidence type="ECO:0000313" key="12">
    <source>
        <dbReference type="Proteomes" id="UP000324767"/>
    </source>
</evidence>
<feature type="transmembrane region" description="Helical" evidence="10">
    <location>
        <begin position="245"/>
        <end position="267"/>
    </location>
</feature>
<accession>A0A5M8PFW4</accession>
<dbReference type="GO" id="GO:0000329">
    <property type="term" value="C:fungal-type vacuole membrane"/>
    <property type="evidence" value="ECO:0007669"/>
    <property type="project" value="TreeGrafter"/>
</dbReference>
<feature type="compositionally biased region" description="Basic and acidic residues" evidence="9">
    <location>
        <begin position="311"/>
        <end position="333"/>
    </location>
</feature>
<feature type="region of interest" description="Disordered" evidence="9">
    <location>
        <begin position="308"/>
        <end position="333"/>
    </location>
</feature>